<protein>
    <submittedName>
        <fullName evidence="1">Uncharacterized protein</fullName>
    </submittedName>
</protein>
<proteinExistence type="predicted"/>
<accession>A0A2C9VX45</accession>
<evidence type="ECO:0000313" key="1">
    <source>
        <dbReference type="EMBL" id="OAY50334.1"/>
    </source>
</evidence>
<sequence length="91" mass="10425">MLEHCIDVKIVELHVGMSHSCEKHGITLGALSTNLCIVWIDLCLKHVHSSGAVWYTIDIQYYKLDMTAHFISNIKPMLPILFTTFHFEHGM</sequence>
<organism evidence="1">
    <name type="scientific">Manihot esculenta</name>
    <name type="common">Cassava</name>
    <name type="synonym">Jatropha manihot</name>
    <dbReference type="NCBI Taxonomy" id="3983"/>
    <lineage>
        <taxon>Eukaryota</taxon>
        <taxon>Viridiplantae</taxon>
        <taxon>Streptophyta</taxon>
        <taxon>Embryophyta</taxon>
        <taxon>Tracheophyta</taxon>
        <taxon>Spermatophyta</taxon>
        <taxon>Magnoliopsida</taxon>
        <taxon>eudicotyledons</taxon>
        <taxon>Gunneridae</taxon>
        <taxon>Pentapetalae</taxon>
        <taxon>rosids</taxon>
        <taxon>fabids</taxon>
        <taxon>Malpighiales</taxon>
        <taxon>Euphorbiaceae</taxon>
        <taxon>Crotonoideae</taxon>
        <taxon>Manihoteae</taxon>
        <taxon>Manihot</taxon>
    </lineage>
</organism>
<gene>
    <name evidence="1" type="ORF">MANES_05G127700</name>
</gene>
<dbReference type="AlphaFoldDB" id="A0A2C9VX45"/>
<dbReference type="EMBL" id="CM004391">
    <property type="protein sequence ID" value="OAY50334.1"/>
    <property type="molecule type" value="Genomic_DNA"/>
</dbReference>
<reference evidence="1" key="1">
    <citation type="submission" date="2016-02" db="EMBL/GenBank/DDBJ databases">
        <title>WGS assembly of Manihot esculenta.</title>
        <authorList>
            <person name="Bredeson J.V."/>
            <person name="Prochnik S.E."/>
            <person name="Lyons J.B."/>
            <person name="Schmutz J."/>
            <person name="Grimwood J."/>
            <person name="Vrebalov J."/>
            <person name="Bart R.S."/>
            <person name="Amuge T."/>
            <person name="Ferguson M.E."/>
            <person name="Green R."/>
            <person name="Putnam N."/>
            <person name="Stites J."/>
            <person name="Rounsley S."/>
            <person name="Rokhsar D.S."/>
        </authorList>
    </citation>
    <scope>NUCLEOTIDE SEQUENCE [LARGE SCALE GENOMIC DNA]</scope>
    <source>
        <tissue evidence="1">Leaf</tissue>
    </source>
</reference>
<name>A0A2C9VX45_MANES</name>